<dbReference type="Pfam" id="PF19686">
    <property type="entry name" value="DUF6188"/>
    <property type="match status" value="1"/>
</dbReference>
<dbReference type="InterPro" id="IPR046179">
    <property type="entry name" value="DUF6188"/>
</dbReference>
<dbReference type="Proteomes" id="UP000679690">
    <property type="component" value="Unassembled WGS sequence"/>
</dbReference>
<accession>A0ABS3UFD2</accession>
<gene>
    <name evidence="1" type="ORF">J5X75_08125</name>
</gene>
<dbReference type="EMBL" id="JAGFNS010000004">
    <property type="protein sequence ID" value="MBO3737487.1"/>
    <property type="molecule type" value="Genomic_DNA"/>
</dbReference>
<evidence type="ECO:0000313" key="1">
    <source>
        <dbReference type="EMBL" id="MBO3737487.1"/>
    </source>
</evidence>
<sequence>MAVMTSLNLAALTGQRLTGVLLGTVVSLRFTGGVKVLFEGAAHLDGHGRHTGFRPGDDAAEALVMLLGDVVRDADTGDRGELRIGFSSGARLVVDADVDAESWAVAEAGGRLIVCLANGELAVWDQAGVTP</sequence>
<name>A0ABS3UFD2_9ACTN</name>
<proteinExistence type="predicted"/>
<keyword evidence="2" id="KW-1185">Reference proteome</keyword>
<dbReference type="RefSeq" id="WP_208466689.1">
    <property type="nucleotide sequence ID" value="NZ_JAGFNS010000004.1"/>
</dbReference>
<evidence type="ECO:0000313" key="2">
    <source>
        <dbReference type="Proteomes" id="UP000679690"/>
    </source>
</evidence>
<reference evidence="1 2" key="1">
    <citation type="submission" date="2021-03" db="EMBL/GenBank/DDBJ databases">
        <title>Actinoplanes flavus sp. nov., a novel actinomycete isolated from Coconut Palm rhizosphere soil.</title>
        <authorList>
            <person name="Luo X."/>
        </authorList>
    </citation>
    <scope>NUCLEOTIDE SEQUENCE [LARGE SCALE GENOMIC DNA]</scope>
    <source>
        <strain evidence="1 2">NEAU-H7</strain>
    </source>
</reference>
<organism evidence="1 2">
    <name type="scientific">Actinoplanes flavus</name>
    <dbReference type="NCBI Taxonomy" id="2820290"/>
    <lineage>
        <taxon>Bacteria</taxon>
        <taxon>Bacillati</taxon>
        <taxon>Actinomycetota</taxon>
        <taxon>Actinomycetes</taxon>
        <taxon>Micromonosporales</taxon>
        <taxon>Micromonosporaceae</taxon>
        <taxon>Actinoplanes</taxon>
    </lineage>
</organism>
<protein>
    <submittedName>
        <fullName evidence="1">Uncharacterized protein</fullName>
    </submittedName>
</protein>
<comment type="caution">
    <text evidence="1">The sequence shown here is derived from an EMBL/GenBank/DDBJ whole genome shotgun (WGS) entry which is preliminary data.</text>
</comment>